<dbReference type="Gene3D" id="3.30.70.330">
    <property type="match status" value="1"/>
</dbReference>
<dbReference type="SUPFAM" id="SSF54928">
    <property type="entry name" value="RNA-binding domain, RBD"/>
    <property type="match status" value="1"/>
</dbReference>
<evidence type="ECO:0000256" key="6">
    <source>
        <dbReference type="ARBA" id="ARBA00023163"/>
    </source>
</evidence>
<dbReference type="OrthoDB" id="10047851at2759"/>
<dbReference type="STRING" id="205130.ENSMAMP00000016489"/>
<comment type="subcellular location">
    <subcellularLocation>
        <location evidence="1">Nucleus</location>
    </subcellularLocation>
</comment>
<keyword evidence="3 8" id="KW-0694">RNA-binding</keyword>
<dbReference type="GeneTree" id="ENSGT00950000183137"/>
<proteinExistence type="predicted"/>
<dbReference type="GO" id="GO:0005634">
    <property type="term" value="C:nucleus"/>
    <property type="evidence" value="ECO:0007669"/>
    <property type="project" value="UniProtKB-SubCell"/>
</dbReference>
<feature type="compositionally biased region" description="Low complexity" evidence="9">
    <location>
        <begin position="1002"/>
        <end position="1016"/>
    </location>
</feature>
<dbReference type="SMART" id="SM00360">
    <property type="entry name" value="RRM"/>
    <property type="match status" value="1"/>
</dbReference>
<keyword evidence="12" id="KW-1185">Reference proteome</keyword>
<dbReference type="InterPro" id="IPR012677">
    <property type="entry name" value="Nucleotide-bd_a/b_plait_sf"/>
</dbReference>
<evidence type="ECO:0000313" key="11">
    <source>
        <dbReference type="Ensembl" id="ENSMAMP00000016489.1"/>
    </source>
</evidence>
<dbReference type="Ensembl" id="ENSMAMT00000016935.2">
    <property type="protein sequence ID" value="ENSMAMP00000016489.1"/>
    <property type="gene ID" value="ENSMAMG00000011169.2"/>
</dbReference>
<keyword evidence="5" id="KW-0010">Activator</keyword>
<dbReference type="PANTHER" id="PTHR15528">
    <property type="entry name" value="PEROXISOME PROLIFERATOR ACTIVATED RECEPTOR GAMMA COACTIVATOR 1 PGC-1 -RELATED"/>
    <property type="match status" value="1"/>
</dbReference>
<feature type="compositionally biased region" description="Polar residues" evidence="9">
    <location>
        <begin position="570"/>
        <end position="593"/>
    </location>
</feature>
<feature type="compositionally biased region" description="Basic residues" evidence="9">
    <location>
        <begin position="956"/>
        <end position="968"/>
    </location>
</feature>
<feature type="compositionally biased region" description="Basic and acidic residues" evidence="9">
    <location>
        <begin position="235"/>
        <end position="253"/>
    </location>
</feature>
<evidence type="ECO:0000259" key="10">
    <source>
        <dbReference type="PROSITE" id="PS50102"/>
    </source>
</evidence>
<organism evidence="11 12">
    <name type="scientific">Mastacembelus armatus</name>
    <name type="common">zig-zag eel</name>
    <dbReference type="NCBI Taxonomy" id="205130"/>
    <lineage>
        <taxon>Eukaryota</taxon>
        <taxon>Metazoa</taxon>
        <taxon>Chordata</taxon>
        <taxon>Craniata</taxon>
        <taxon>Vertebrata</taxon>
        <taxon>Euteleostomi</taxon>
        <taxon>Actinopterygii</taxon>
        <taxon>Neopterygii</taxon>
        <taxon>Teleostei</taxon>
        <taxon>Neoteleostei</taxon>
        <taxon>Acanthomorphata</taxon>
        <taxon>Anabantaria</taxon>
        <taxon>Synbranchiformes</taxon>
        <taxon>Mastacembelidae</taxon>
        <taxon>Mastacembelus</taxon>
    </lineage>
</organism>
<feature type="compositionally biased region" description="Basic and acidic residues" evidence="9">
    <location>
        <begin position="329"/>
        <end position="352"/>
    </location>
</feature>
<dbReference type="PANTHER" id="PTHR15528:SF5">
    <property type="entry name" value="PEROXISOME PROLIFERATOR-ACTIVATED RECEPTOR GAMMA COACTIVATOR-RELATED PROTEIN 1"/>
    <property type="match status" value="1"/>
</dbReference>
<dbReference type="GO" id="GO:0003723">
    <property type="term" value="F:RNA binding"/>
    <property type="evidence" value="ECO:0007669"/>
    <property type="project" value="UniProtKB-UniRule"/>
</dbReference>
<feature type="region of interest" description="Disordered" evidence="9">
    <location>
        <begin position="793"/>
        <end position="848"/>
    </location>
</feature>
<evidence type="ECO:0000256" key="9">
    <source>
        <dbReference type="SAM" id="MobiDB-lite"/>
    </source>
</evidence>
<feature type="region of interest" description="Disordered" evidence="9">
    <location>
        <begin position="906"/>
        <end position="1046"/>
    </location>
</feature>
<feature type="region of interest" description="Disordered" evidence="9">
    <location>
        <begin position="232"/>
        <end position="254"/>
    </location>
</feature>
<feature type="compositionally biased region" description="Basic residues" evidence="9">
    <location>
        <begin position="989"/>
        <end position="999"/>
    </location>
</feature>
<feature type="domain" description="RRM" evidence="10">
    <location>
        <begin position="1083"/>
        <end position="1160"/>
    </location>
</feature>
<evidence type="ECO:0000313" key="12">
    <source>
        <dbReference type="Proteomes" id="UP000261640"/>
    </source>
</evidence>
<keyword evidence="6" id="KW-0804">Transcription</keyword>
<reference evidence="11" key="2">
    <citation type="submission" date="2025-09" db="UniProtKB">
        <authorList>
            <consortium name="Ensembl"/>
        </authorList>
    </citation>
    <scope>IDENTIFICATION</scope>
</reference>
<feature type="compositionally biased region" description="Basic and acidic residues" evidence="9">
    <location>
        <begin position="913"/>
        <end position="925"/>
    </location>
</feature>
<name>A0A3Q3M5I2_9TELE</name>
<feature type="compositionally biased region" description="Basic residues" evidence="9">
    <location>
        <begin position="1017"/>
        <end position="1033"/>
    </location>
</feature>
<sequence>MWSSKMAARWRKEDGRLNAGNGDFLTATTRAELVLSRDNSGDVERDIQSCEDNSILAILQDATVASESKSNVEEENETLLSSLTEMLDSVEDNDGTLSPFDSLPDNKLLTFTDPKDSSVPVSPAERLRPRPKLLNDDKEDEKIERNSFLQPFKQQSQALVHPDNKKADGEVEVFSSASLINLVKLMHSYCLKLHVEDGDKTMRNHVLISQGEVWRYERPTEENDEEINVVSDDDAPVKDSKEEKQRDQKRDNGLKSVLLNGNSLRAPPSREKKRVSFGPIQVASFDESLEKCLEEKNLANETGSVPLHSTKALENPCGSALDPQTPSSEMKRNEYEGLPPKRETKSKSLSLHEYRQLRRKRQPLVEKLGNYTTRWPSVSDPPKELPPILCLQGQKQSSGTKTTNTKIIRVCTDHLHKPPPRPQHLETKLSTHLHHSGLKRPRTKSKIDTPSSPLSDVSANGNVILLRSKKSPVKKPTFSSDPPNPVLLPLLVSQTLSPSTAPSSPESKVEFLNIGSNLQSNRHLQETKNESSATCPQRQPSSSEPKPQALLLSQDSATMPQEVKNKLSERATNTSSRSPASCPPTAQTESASECIKLQSQQFSPGPMQEIKWEPKILLSLSPHPLRQIKCPPSTPCSAQPPSTIDASLGIRVTLPEFPPSISAPEEPTPQLGPRVQSAAGESGIEAPDLTSLLEQFEETQAKEECACKNKLEPTLSAAPPSDLLTSEDLDLHRTQSVALEKTSRLLLPPSVEALKPLSTSEHPGTPDTAMNLPDLQMLEHEEIPEPIGTEIILSTQQERPTRRKNTSSKTVQIIDPRPLPPKKTHGNPSEPSVAHNSPHLLSSVSSDHDYCGSVDHSLTGASHHDRAKPSLLKDIHKATSELQVTTHDSSVASECKTQTTVGAAKSLFQCHSEQPRTRLETEPSTHRAPQVSDNGGAGDDSTPPCTLPTPPPSPPRRGREKRRYRRRSPLSDSSSRSSSPSCSSSASRSPKRRKHHHKRSESSSSSSSSSRSVSRSPPRHYRLTHSRCSRSRSRSWSPSRSRSPSPRICCRRWRDVYSNRESRRLRREHEMRIQKLKAIDERRVVYVGRICRSMTHNELRERFSQFGEVECVSLHFRDRGDHYGFVTFYNIEDAFAAIDNGGKLRRPDELPFDICFGGRRQFCNSNYSDLDANRDTEPSPADSRFEDLDFDSLLQQAQRGLKR</sequence>
<keyword evidence="2" id="KW-0597">Phosphoprotein</keyword>
<protein>
    <submittedName>
        <fullName evidence="11">Peroxisome proliferator-activated receptor gamma coactivator-related protein 1-like</fullName>
    </submittedName>
</protein>
<reference evidence="11" key="1">
    <citation type="submission" date="2025-08" db="UniProtKB">
        <authorList>
            <consortium name="Ensembl"/>
        </authorList>
    </citation>
    <scope>IDENTIFICATION</scope>
</reference>
<feature type="region of interest" description="Disordered" evidence="9">
    <location>
        <begin position="522"/>
        <end position="593"/>
    </location>
</feature>
<feature type="region of interest" description="Disordered" evidence="9">
    <location>
        <begin position="303"/>
        <end position="352"/>
    </location>
</feature>
<keyword evidence="4" id="KW-0805">Transcription regulation</keyword>
<dbReference type="InParanoid" id="A0A3Q3M5I2"/>
<dbReference type="InterPro" id="IPR000504">
    <property type="entry name" value="RRM_dom"/>
</dbReference>
<dbReference type="Proteomes" id="UP000261640">
    <property type="component" value="Unplaced"/>
</dbReference>
<feature type="compositionally biased region" description="Pro residues" evidence="9">
    <location>
        <begin position="945"/>
        <end position="955"/>
    </location>
</feature>
<feature type="compositionally biased region" description="Polar residues" evidence="9">
    <location>
        <begin position="448"/>
        <end position="460"/>
    </location>
</feature>
<evidence type="ECO:0000256" key="4">
    <source>
        <dbReference type="ARBA" id="ARBA00023015"/>
    </source>
</evidence>
<accession>A0A3Q3M5I2</accession>
<evidence type="ECO:0000256" key="5">
    <source>
        <dbReference type="ARBA" id="ARBA00023159"/>
    </source>
</evidence>
<evidence type="ECO:0000256" key="7">
    <source>
        <dbReference type="ARBA" id="ARBA00023242"/>
    </source>
</evidence>
<feature type="compositionally biased region" description="Low complexity" evidence="9">
    <location>
        <begin position="1034"/>
        <end position="1046"/>
    </location>
</feature>
<dbReference type="GO" id="GO:0003712">
    <property type="term" value="F:transcription coregulator activity"/>
    <property type="evidence" value="ECO:0007669"/>
    <property type="project" value="InterPro"/>
</dbReference>
<feature type="region of interest" description="Disordered" evidence="9">
    <location>
        <begin position="431"/>
        <end position="460"/>
    </location>
</feature>
<evidence type="ECO:0000256" key="8">
    <source>
        <dbReference type="PROSITE-ProRule" id="PRU00176"/>
    </source>
</evidence>
<feature type="compositionally biased region" description="Polar residues" evidence="9">
    <location>
        <begin position="530"/>
        <end position="559"/>
    </location>
</feature>
<keyword evidence="7" id="KW-0539">Nucleus</keyword>
<dbReference type="InterPro" id="IPR035979">
    <property type="entry name" value="RBD_domain_sf"/>
</dbReference>
<feature type="region of interest" description="Disordered" evidence="9">
    <location>
        <begin position="111"/>
        <end position="132"/>
    </location>
</feature>
<evidence type="ECO:0000256" key="2">
    <source>
        <dbReference type="ARBA" id="ARBA00022553"/>
    </source>
</evidence>
<dbReference type="PROSITE" id="PS50102">
    <property type="entry name" value="RRM"/>
    <property type="match status" value="1"/>
</dbReference>
<dbReference type="AlphaFoldDB" id="A0A3Q3M5I2"/>
<dbReference type="GeneID" id="113128726"/>
<dbReference type="GO" id="GO:0045944">
    <property type="term" value="P:positive regulation of transcription by RNA polymerase II"/>
    <property type="evidence" value="ECO:0007669"/>
    <property type="project" value="TreeGrafter"/>
</dbReference>
<feature type="compositionally biased region" description="Low complexity" evidence="9">
    <location>
        <begin position="970"/>
        <end position="988"/>
    </location>
</feature>
<dbReference type="RefSeq" id="XP_026160031.1">
    <property type="nucleotide sequence ID" value="XM_026304246.1"/>
</dbReference>
<evidence type="ECO:0000256" key="3">
    <source>
        <dbReference type="ARBA" id="ARBA00022884"/>
    </source>
</evidence>
<dbReference type="Pfam" id="PF00076">
    <property type="entry name" value="RRM_1"/>
    <property type="match status" value="1"/>
</dbReference>
<evidence type="ECO:0000256" key="1">
    <source>
        <dbReference type="ARBA" id="ARBA00004123"/>
    </source>
</evidence>
<dbReference type="InterPro" id="IPR034605">
    <property type="entry name" value="PGC-1"/>
</dbReference>
<feature type="compositionally biased region" description="Basic residues" evidence="9">
    <location>
        <begin position="431"/>
        <end position="444"/>
    </location>
</feature>